<dbReference type="RefSeq" id="WP_227306202.1">
    <property type="nucleotide sequence ID" value="NZ_JAESVA010000002.1"/>
</dbReference>
<evidence type="ECO:0000256" key="2">
    <source>
        <dbReference type="ARBA" id="ARBA00023015"/>
    </source>
</evidence>
<feature type="domain" description="HTH lysR-type" evidence="5">
    <location>
        <begin position="2"/>
        <end position="58"/>
    </location>
</feature>
<dbReference type="SUPFAM" id="SSF46785">
    <property type="entry name" value="Winged helix' DNA-binding domain"/>
    <property type="match status" value="1"/>
</dbReference>
<dbReference type="InterPro" id="IPR036390">
    <property type="entry name" value="WH_DNA-bd_sf"/>
</dbReference>
<dbReference type="AlphaFoldDB" id="A0A964E2Q6"/>
<evidence type="ECO:0000313" key="7">
    <source>
        <dbReference type="Proteomes" id="UP000721844"/>
    </source>
</evidence>
<evidence type="ECO:0000256" key="3">
    <source>
        <dbReference type="ARBA" id="ARBA00023125"/>
    </source>
</evidence>
<protein>
    <submittedName>
        <fullName evidence="6">LysR family transcriptional regulator ArgP</fullName>
    </submittedName>
</protein>
<evidence type="ECO:0000256" key="4">
    <source>
        <dbReference type="ARBA" id="ARBA00023163"/>
    </source>
</evidence>
<comment type="similarity">
    <text evidence="1">Belongs to the LysR transcriptional regulatory family.</text>
</comment>
<gene>
    <name evidence="6" type="ORF">ACELLULO517_04935</name>
</gene>
<dbReference type="NCBIfam" id="TIGR03298">
    <property type="entry name" value="argP"/>
    <property type="match status" value="1"/>
</dbReference>
<evidence type="ECO:0000259" key="5">
    <source>
        <dbReference type="PROSITE" id="PS50931"/>
    </source>
</evidence>
<dbReference type="GO" id="GO:0003677">
    <property type="term" value="F:DNA binding"/>
    <property type="evidence" value="ECO:0007669"/>
    <property type="project" value="UniProtKB-KW"/>
</dbReference>
<evidence type="ECO:0000313" key="6">
    <source>
        <dbReference type="EMBL" id="MCB8879569.1"/>
    </source>
</evidence>
<dbReference type="Pfam" id="PF03466">
    <property type="entry name" value="LysR_substrate"/>
    <property type="match status" value="1"/>
</dbReference>
<dbReference type="PANTHER" id="PTHR30579:SF2">
    <property type="entry name" value="HTH-TYPE TRANSCRIPTIONAL REGULATOR ARGP"/>
    <property type="match status" value="1"/>
</dbReference>
<dbReference type="Gene3D" id="3.40.190.290">
    <property type="match status" value="1"/>
</dbReference>
<dbReference type="InterPro" id="IPR017685">
    <property type="entry name" value="ArgP"/>
</dbReference>
<dbReference type="Gene3D" id="1.10.10.10">
    <property type="entry name" value="Winged helix-like DNA-binding domain superfamily/Winged helix DNA-binding domain"/>
    <property type="match status" value="1"/>
</dbReference>
<name>A0A964E2Q6_9PROT</name>
<keyword evidence="3" id="KW-0238">DNA-binding</keyword>
<dbReference type="SUPFAM" id="SSF53850">
    <property type="entry name" value="Periplasmic binding protein-like II"/>
    <property type="match status" value="1"/>
</dbReference>
<dbReference type="InterPro" id="IPR005119">
    <property type="entry name" value="LysR_subst-bd"/>
</dbReference>
<dbReference type="NCBIfam" id="NF002964">
    <property type="entry name" value="PRK03635.1"/>
    <property type="match status" value="1"/>
</dbReference>
<dbReference type="Proteomes" id="UP000721844">
    <property type="component" value="Unassembled WGS sequence"/>
</dbReference>
<proteinExistence type="inferred from homology"/>
<keyword evidence="4" id="KW-0804">Transcription</keyword>
<organism evidence="6 7">
    <name type="scientific">Acidisoma cellulosilyticum</name>
    <dbReference type="NCBI Taxonomy" id="2802395"/>
    <lineage>
        <taxon>Bacteria</taxon>
        <taxon>Pseudomonadati</taxon>
        <taxon>Pseudomonadota</taxon>
        <taxon>Alphaproteobacteria</taxon>
        <taxon>Acetobacterales</taxon>
        <taxon>Acidocellaceae</taxon>
        <taxon>Acidisoma</taxon>
    </lineage>
</organism>
<dbReference type="InterPro" id="IPR036388">
    <property type="entry name" value="WH-like_DNA-bd_sf"/>
</dbReference>
<comment type="caution">
    <text evidence="6">The sequence shown here is derived from an EMBL/GenBank/DDBJ whole genome shotgun (WGS) entry which is preliminary data.</text>
</comment>
<keyword evidence="2" id="KW-0805">Transcription regulation</keyword>
<dbReference type="Pfam" id="PF00126">
    <property type="entry name" value="HTH_1"/>
    <property type="match status" value="1"/>
</dbReference>
<dbReference type="PROSITE" id="PS50931">
    <property type="entry name" value="HTH_LYSR"/>
    <property type="match status" value="1"/>
</dbReference>
<keyword evidence="7" id="KW-1185">Reference proteome</keyword>
<dbReference type="InterPro" id="IPR050176">
    <property type="entry name" value="LTTR"/>
</dbReference>
<dbReference type="EMBL" id="JAESVA010000002">
    <property type="protein sequence ID" value="MCB8879569.1"/>
    <property type="molecule type" value="Genomic_DNA"/>
</dbReference>
<accession>A0A964E2Q6</accession>
<dbReference type="GO" id="GO:0003700">
    <property type="term" value="F:DNA-binding transcription factor activity"/>
    <property type="evidence" value="ECO:0007669"/>
    <property type="project" value="InterPro"/>
</dbReference>
<evidence type="ECO:0000256" key="1">
    <source>
        <dbReference type="ARBA" id="ARBA00009437"/>
    </source>
</evidence>
<dbReference type="InterPro" id="IPR000847">
    <property type="entry name" value="LysR_HTH_N"/>
</dbReference>
<sequence length="301" mass="32674">MIDYGGLRAVGAVVQTGSFEKAAKLLHVTPSAVSQRVKALEDRLGFFLIQRGNPCIATEKGEWLCRHLEQVGLLERALLQQLPGLARDDGPSPRVTLHIAVNADSLATWFLDAAAQYTRETGVLLDLTVDEEGRTADWLAHGRVVAAVTSREQPVTGCRRVSLGALRYLANASPDFADRHFAEGLTETAFAQAPVLTFNRHDSLQSGWMKTVLGREPDCPTHCLPSTHAFLDGCLAGIGWCMNPVLLAQHHVDAGRLVDLLPGRPLDVPLYWQVNRLAADLIAPLTRAVTAAAAARLIRLS</sequence>
<dbReference type="PANTHER" id="PTHR30579">
    <property type="entry name" value="TRANSCRIPTIONAL REGULATOR"/>
    <property type="match status" value="1"/>
</dbReference>
<dbReference type="NCBIfam" id="NF009888">
    <property type="entry name" value="PRK13348.1"/>
    <property type="match status" value="1"/>
</dbReference>
<reference evidence="6 7" key="1">
    <citation type="journal article" date="2021" name="Microorganisms">
        <title>Acidisoma silvae sp. nov. and Acidisomacellulosilytica sp. nov., Two Acidophilic Bacteria Isolated from Decaying Wood, Hydrolyzing Cellulose and Producing Poly-3-hydroxybutyrate.</title>
        <authorList>
            <person name="Mieszkin S."/>
            <person name="Pouder E."/>
            <person name="Uroz S."/>
            <person name="Simon-Colin C."/>
            <person name="Alain K."/>
        </authorList>
    </citation>
    <scope>NUCLEOTIDE SEQUENCE [LARGE SCALE GENOMIC DNA]</scope>
    <source>
        <strain evidence="6 7">HW T5.17</strain>
    </source>
</reference>